<accession>B1C5Z0</accession>
<protein>
    <submittedName>
        <fullName evidence="1">Uncharacterized protein</fullName>
    </submittedName>
</protein>
<proteinExistence type="predicted"/>
<organism evidence="1 2">
    <name type="scientific">Anaerofustis stercorihominis DSM 17244</name>
    <dbReference type="NCBI Taxonomy" id="445971"/>
    <lineage>
        <taxon>Bacteria</taxon>
        <taxon>Bacillati</taxon>
        <taxon>Bacillota</taxon>
        <taxon>Clostridia</taxon>
        <taxon>Eubacteriales</taxon>
        <taxon>Eubacteriaceae</taxon>
        <taxon>Anaerofustis</taxon>
    </lineage>
</organism>
<dbReference type="Proteomes" id="UP000005178">
    <property type="component" value="Unassembled WGS sequence"/>
</dbReference>
<comment type="caution">
    <text evidence="1">The sequence shown here is derived from an EMBL/GenBank/DDBJ whole genome shotgun (WGS) entry which is preliminary data.</text>
</comment>
<reference evidence="1" key="2">
    <citation type="submission" date="2013-08" db="EMBL/GenBank/DDBJ databases">
        <title>Draft genome sequence of Anaerofustis stercorihominis (DSM 17244).</title>
        <authorList>
            <person name="Sudarsanam P."/>
            <person name="Ley R."/>
            <person name="Guruge J."/>
            <person name="Turnbaugh P.J."/>
            <person name="Mahowald M."/>
            <person name="Liep D."/>
            <person name="Gordon J."/>
        </authorList>
    </citation>
    <scope>NUCLEOTIDE SEQUENCE</scope>
    <source>
        <strain evidence="1">DSM 17244</strain>
    </source>
</reference>
<sequence length="55" mass="6468">MNKKESDNVIRFRLDLKTYLSVLKYCKKKKICFKDFVSFAIDEFTGDKKTGKAVQ</sequence>
<dbReference type="STRING" id="445971.ANASTE_00128"/>
<keyword evidence="2" id="KW-1185">Reference proteome</keyword>
<name>B1C5Z0_9FIRM</name>
<dbReference type="GeneID" id="98001503"/>
<dbReference type="AlphaFoldDB" id="B1C5Z0"/>
<reference evidence="1" key="1">
    <citation type="submission" date="2008-01" db="EMBL/GenBank/DDBJ databases">
        <authorList>
            <person name="Fulton L."/>
            <person name="Clifton S."/>
            <person name="Fulton B."/>
            <person name="Xu J."/>
            <person name="Minx P."/>
            <person name="Pepin K.H."/>
            <person name="Johnson M."/>
            <person name="Thiruvilangam P."/>
            <person name="Bhonagiri V."/>
            <person name="Nash W.E."/>
            <person name="Mardis E.R."/>
            <person name="Wilson R.K."/>
        </authorList>
    </citation>
    <scope>NUCLEOTIDE SEQUENCE [LARGE SCALE GENOMIC DNA]</scope>
    <source>
        <strain evidence="1">DSM 17244</strain>
    </source>
</reference>
<gene>
    <name evidence="1" type="ORF">ANASTE_00128</name>
</gene>
<dbReference type="RefSeq" id="WP_007049584.1">
    <property type="nucleotide sequence ID" value="NZ_DS560017.1"/>
</dbReference>
<dbReference type="EMBL" id="ABIL02000003">
    <property type="protein sequence ID" value="EDS73559.1"/>
    <property type="molecule type" value="Genomic_DNA"/>
</dbReference>
<evidence type="ECO:0000313" key="2">
    <source>
        <dbReference type="Proteomes" id="UP000005178"/>
    </source>
</evidence>
<dbReference type="HOGENOM" id="CLU_3021756_0_0_9"/>
<evidence type="ECO:0000313" key="1">
    <source>
        <dbReference type="EMBL" id="EDS73559.1"/>
    </source>
</evidence>